<evidence type="ECO:0000256" key="7">
    <source>
        <dbReference type="ARBA" id="ARBA00022490"/>
    </source>
</evidence>
<comment type="cofactor">
    <cofactor evidence="2">
        <name>[4Fe-4S] cluster</name>
        <dbReference type="ChEBI" id="CHEBI:49883"/>
    </cofactor>
</comment>
<dbReference type="InterPro" id="IPR000014">
    <property type="entry name" value="PAS"/>
</dbReference>
<dbReference type="Pfam" id="PF02518">
    <property type="entry name" value="HATPase_c"/>
    <property type="match status" value="1"/>
</dbReference>
<dbReference type="GO" id="GO:0046872">
    <property type="term" value="F:metal ion binding"/>
    <property type="evidence" value="ECO:0007669"/>
    <property type="project" value="UniProtKB-KW"/>
</dbReference>
<dbReference type="GO" id="GO:0000155">
    <property type="term" value="F:phosphorelay sensor kinase activity"/>
    <property type="evidence" value="ECO:0007669"/>
    <property type="project" value="InterPro"/>
</dbReference>
<keyword evidence="14" id="KW-0408">Iron</keyword>
<proteinExistence type="predicted"/>
<evidence type="ECO:0000313" key="24">
    <source>
        <dbReference type="Proteomes" id="UP000265882"/>
    </source>
</evidence>
<keyword evidence="12" id="KW-0418">Kinase</keyword>
<feature type="domain" description="Histidine kinase" evidence="20">
    <location>
        <begin position="547"/>
        <end position="640"/>
    </location>
</feature>
<evidence type="ECO:0000256" key="1">
    <source>
        <dbReference type="ARBA" id="ARBA00000085"/>
    </source>
</evidence>
<evidence type="ECO:0000256" key="18">
    <source>
        <dbReference type="ARBA" id="ARBA00030800"/>
    </source>
</evidence>
<dbReference type="InterPro" id="IPR004358">
    <property type="entry name" value="Sig_transdc_His_kin-like_C"/>
</dbReference>
<keyword evidence="19" id="KW-0175">Coiled coil</keyword>
<dbReference type="Proteomes" id="UP000265882">
    <property type="component" value="Unassembled WGS sequence"/>
</dbReference>
<evidence type="ECO:0000256" key="4">
    <source>
        <dbReference type="ARBA" id="ARBA00012438"/>
    </source>
</evidence>
<reference evidence="23 24" key="1">
    <citation type="journal article" date="2017" name="ISME J.">
        <title>Energy and carbon metabolisms in a deep terrestrial subsurface fluid microbial community.</title>
        <authorList>
            <person name="Momper L."/>
            <person name="Jungbluth S.P."/>
            <person name="Lee M.D."/>
            <person name="Amend J.P."/>
        </authorList>
    </citation>
    <scope>NUCLEOTIDE SEQUENCE [LARGE SCALE GENOMIC DNA]</scope>
    <source>
        <strain evidence="23">SURF_5</strain>
    </source>
</reference>
<evidence type="ECO:0000313" key="23">
    <source>
        <dbReference type="EMBL" id="RJP18013.1"/>
    </source>
</evidence>
<gene>
    <name evidence="23" type="ORF">C4520_15110</name>
</gene>
<dbReference type="GO" id="GO:0016020">
    <property type="term" value="C:membrane"/>
    <property type="evidence" value="ECO:0007669"/>
    <property type="project" value="InterPro"/>
</dbReference>
<dbReference type="InterPro" id="IPR035965">
    <property type="entry name" value="PAS-like_dom_sf"/>
</dbReference>
<dbReference type="InterPro" id="IPR011712">
    <property type="entry name" value="Sig_transdc_His_kin_sub3_dim/P"/>
</dbReference>
<dbReference type="InterPro" id="IPR000700">
    <property type="entry name" value="PAS-assoc_C"/>
</dbReference>
<dbReference type="EMBL" id="QZKU01000106">
    <property type="protein sequence ID" value="RJP18013.1"/>
    <property type="molecule type" value="Genomic_DNA"/>
</dbReference>
<dbReference type="GO" id="GO:0005524">
    <property type="term" value="F:ATP binding"/>
    <property type="evidence" value="ECO:0007669"/>
    <property type="project" value="UniProtKB-KW"/>
</dbReference>
<dbReference type="SMART" id="SM00387">
    <property type="entry name" value="HATPase_c"/>
    <property type="match status" value="1"/>
</dbReference>
<keyword evidence="13" id="KW-0067">ATP-binding</keyword>
<dbReference type="CDD" id="cd00130">
    <property type="entry name" value="PAS"/>
    <property type="match status" value="1"/>
</dbReference>
<dbReference type="SMART" id="SM00086">
    <property type="entry name" value="PAC"/>
    <property type="match status" value="1"/>
</dbReference>
<feature type="domain" description="PAC" evidence="22">
    <location>
        <begin position="118"/>
        <end position="170"/>
    </location>
</feature>
<organism evidence="23 24">
    <name type="scientific">Abyssobacteria bacterium (strain SURF_5)</name>
    <dbReference type="NCBI Taxonomy" id="2093360"/>
    <lineage>
        <taxon>Bacteria</taxon>
        <taxon>Pseudomonadati</taxon>
        <taxon>Candidatus Hydrogenedentota</taxon>
        <taxon>Candidatus Abyssobacteria</taxon>
    </lineage>
</organism>
<dbReference type="SUPFAM" id="SSF55874">
    <property type="entry name" value="ATPase domain of HSP90 chaperone/DNA topoisomerase II/histidine kinase"/>
    <property type="match status" value="1"/>
</dbReference>
<evidence type="ECO:0000256" key="5">
    <source>
        <dbReference type="ARBA" id="ARBA00017322"/>
    </source>
</evidence>
<keyword evidence="10" id="KW-0479">Metal-binding</keyword>
<dbReference type="InterPro" id="IPR013656">
    <property type="entry name" value="PAS_4"/>
</dbReference>
<name>A0A3A4N8Q9_ABYX5</name>
<evidence type="ECO:0000256" key="9">
    <source>
        <dbReference type="ARBA" id="ARBA00022679"/>
    </source>
</evidence>
<keyword evidence="7" id="KW-0963">Cytoplasm</keyword>
<evidence type="ECO:0000256" key="12">
    <source>
        <dbReference type="ARBA" id="ARBA00022777"/>
    </source>
</evidence>
<dbReference type="Gene3D" id="3.30.450.20">
    <property type="entry name" value="PAS domain"/>
    <property type="match status" value="2"/>
</dbReference>
<dbReference type="InterPro" id="IPR050482">
    <property type="entry name" value="Sensor_HK_TwoCompSys"/>
</dbReference>
<evidence type="ECO:0000256" key="8">
    <source>
        <dbReference type="ARBA" id="ARBA00022553"/>
    </source>
</evidence>
<keyword evidence="16" id="KW-0411">Iron-sulfur</keyword>
<evidence type="ECO:0000256" key="16">
    <source>
        <dbReference type="ARBA" id="ARBA00023014"/>
    </source>
</evidence>
<dbReference type="SUPFAM" id="SSF55785">
    <property type="entry name" value="PYP-like sensor domain (PAS domain)"/>
    <property type="match status" value="2"/>
</dbReference>
<comment type="catalytic activity">
    <reaction evidence="1">
        <text>ATP + protein L-histidine = ADP + protein N-phospho-L-histidine.</text>
        <dbReference type="EC" id="2.7.13.3"/>
    </reaction>
</comment>
<evidence type="ECO:0000259" key="22">
    <source>
        <dbReference type="PROSITE" id="PS50113"/>
    </source>
</evidence>
<evidence type="ECO:0000256" key="3">
    <source>
        <dbReference type="ARBA" id="ARBA00004496"/>
    </source>
</evidence>
<dbReference type="InterPro" id="IPR001610">
    <property type="entry name" value="PAC"/>
</dbReference>
<evidence type="ECO:0000256" key="2">
    <source>
        <dbReference type="ARBA" id="ARBA00001966"/>
    </source>
</evidence>
<feature type="coiled-coil region" evidence="19">
    <location>
        <begin position="1"/>
        <end position="45"/>
    </location>
</feature>
<evidence type="ECO:0000256" key="17">
    <source>
        <dbReference type="ARBA" id="ARBA00024827"/>
    </source>
</evidence>
<evidence type="ECO:0000256" key="11">
    <source>
        <dbReference type="ARBA" id="ARBA00022741"/>
    </source>
</evidence>
<dbReference type="PROSITE" id="PS50109">
    <property type="entry name" value="HIS_KIN"/>
    <property type="match status" value="1"/>
</dbReference>
<dbReference type="AlphaFoldDB" id="A0A3A4N8Q9"/>
<keyword evidence="11" id="KW-0547">Nucleotide-binding</keyword>
<dbReference type="SMART" id="SM00091">
    <property type="entry name" value="PAS"/>
    <property type="match status" value="2"/>
</dbReference>
<dbReference type="GO" id="GO:0005737">
    <property type="term" value="C:cytoplasm"/>
    <property type="evidence" value="ECO:0007669"/>
    <property type="project" value="UniProtKB-SubCell"/>
</dbReference>
<dbReference type="InterPro" id="IPR003594">
    <property type="entry name" value="HATPase_dom"/>
</dbReference>
<evidence type="ECO:0000259" key="21">
    <source>
        <dbReference type="PROSITE" id="PS50112"/>
    </source>
</evidence>
<dbReference type="EC" id="2.7.13.3" evidence="4"/>
<evidence type="ECO:0000256" key="10">
    <source>
        <dbReference type="ARBA" id="ARBA00022723"/>
    </source>
</evidence>
<keyword evidence="9" id="KW-0808">Transferase</keyword>
<keyword evidence="6" id="KW-0004">4Fe-4S</keyword>
<protein>
    <recommendedName>
        <fullName evidence="5">Oxygen sensor histidine kinase NreB</fullName>
        <ecNumber evidence="4">2.7.13.3</ecNumber>
    </recommendedName>
    <alternativeName>
        <fullName evidence="18">Nitrogen regulation protein B</fullName>
    </alternativeName>
</protein>
<keyword evidence="15" id="KW-0902">Two-component regulatory system</keyword>
<dbReference type="Pfam" id="PF13188">
    <property type="entry name" value="PAS_8"/>
    <property type="match status" value="1"/>
</dbReference>
<dbReference type="GO" id="GO:0051539">
    <property type="term" value="F:4 iron, 4 sulfur cluster binding"/>
    <property type="evidence" value="ECO:0007669"/>
    <property type="project" value="UniProtKB-KW"/>
</dbReference>
<comment type="caution">
    <text evidence="23">The sequence shown here is derived from an EMBL/GenBank/DDBJ whole genome shotgun (WGS) entry which is preliminary data.</text>
</comment>
<evidence type="ECO:0000256" key="14">
    <source>
        <dbReference type="ARBA" id="ARBA00023004"/>
    </source>
</evidence>
<dbReference type="PRINTS" id="PR00344">
    <property type="entry name" value="BCTRLSENSOR"/>
</dbReference>
<dbReference type="GO" id="GO:0046983">
    <property type="term" value="F:protein dimerization activity"/>
    <property type="evidence" value="ECO:0007669"/>
    <property type="project" value="InterPro"/>
</dbReference>
<dbReference type="Pfam" id="PF07730">
    <property type="entry name" value="HisKA_3"/>
    <property type="match status" value="1"/>
</dbReference>
<evidence type="ECO:0000259" key="20">
    <source>
        <dbReference type="PROSITE" id="PS50109"/>
    </source>
</evidence>
<comment type="function">
    <text evidence="17">Member of the two-component regulatory system NreB/NreC involved in the control of dissimilatory nitrate/nitrite reduction in response to oxygen. NreB functions as a direct oxygen sensor histidine kinase which is autophosphorylated, in the absence of oxygen, probably at the conserved histidine residue, and transfers its phosphate group probably to a conserved aspartate residue of NreC. NreB/NreC activates the expression of the nitrate (narGHJI) and nitrite (nir) reductase operons, as well as the putative nitrate transporter gene narT.</text>
</comment>
<evidence type="ECO:0000256" key="6">
    <source>
        <dbReference type="ARBA" id="ARBA00022485"/>
    </source>
</evidence>
<dbReference type="PANTHER" id="PTHR24421:SF10">
    <property type="entry name" value="NITRATE_NITRITE SENSOR PROTEIN NARQ"/>
    <property type="match status" value="1"/>
</dbReference>
<evidence type="ECO:0000256" key="19">
    <source>
        <dbReference type="SAM" id="Coils"/>
    </source>
</evidence>
<sequence length="644" mass="72724">MKKSARTKNQLLEEIHSLKARLAHLEQTQSECQDAAKGLREESEKAQRYIGIAEVMFLALDAEGTVTFANRKTCEVLGYEKEEILGKNWFDHFLPESIREDAKTAFQKLLVRDTRQVEYHENSVLSKNGEERVVAWHNVILTDEAGAVTGILCSGQDVTEHKRVEKLLEKRTRELVAHSKQIQCLFGISRLVEQPDSSLATILQGTVELIPAGLRYSELACARVILDDKEYRTPNFAKSKWKQARDIMAHGDRIGSLEIYYPEDELKETEKPFANEERDLVNAIAERLGSIIERARIEEALEAERRQLISMFDSLDEVVYVADPATHEILYMNSPAREQWGVGVGEKCYRVLQNLDSPCPFCTNDRIFGENIGQPYVWEFQNPVNRHWYHCIDRAIRWPDGRMVRFEMAIDITEHKLADLQIQALSSKVIQAHEMERKLVAQDIHDSVGAGLATIKYSLERQVMSMDEGAVPDQASFKQIIATLQRTIEESRRISTNLRPSILDDLGLLPTISWLCREFQAVYSTIHIDRQTDVQENEIGEPLKIVILRILQEALNNIAKHSGASLAHLSLSKTPGGIELTIRDNGIGFDPQAVKKDITLSSGLGLASMKERAELSGGAFRVESVVGSGTRIRAIWPNEEGAIS</sequence>
<dbReference type="InterPro" id="IPR005467">
    <property type="entry name" value="His_kinase_dom"/>
</dbReference>
<comment type="subcellular location">
    <subcellularLocation>
        <location evidence="3">Cytoplasm</location>
    </subcellularLocation>
</comment>
<feature type="domain" description="PAS" evidence="21">
    <location>
        <begin position="42"/>
        <end position="113"/>
    </location>
</feature>
<dbReference type="CDD" id="cd16917">
    <property type="entry name" value="HATPase_UhpB-NarQ-NarX-like"/>
    <property type="match status" value="1"/>
</dbReference>
<dbReference type="Gene3D" id="3.30.565.10">
    <property type="entry name" value="Histidine kinase-like ATPase, C-terminal domain"/>
    <property type="match status" value="1"/>
</dbReference>
<dbReference type="PROSITE" id="PS50112">
    <property type="entry name" value="PAS"/>
    <property type="match status" value="1"/>
</dbReference>
<dbReference type="PANTHER" id="PTHR24421">
    <property type="entry name" value="NITRATE/NITRITE SENSOR PROTEIN NARX-RELATED"/>
    <property type="match status" value="1"/>
</dbReference>
<evidence type="ECO:0000256" key="15">
    <source>
        <dbReference type="ARBA" id="ARBA00023012"/>
    </source>
</evidence>
<dbReference type="PROSITE" id="PS50113">
    <property type="entry name" value="PAC"/>
    <property type="match status" value="1"/>
</dbReference>
<dbReference type="InterPro" id="IPR036890">
    <property type="entry name" value="HATPase_C_sf"/>
</dbReference>
<dbReference type="NCBIfam" id="TIGR00229">
    <property type="entry name" value="sensory_box"/>
    <property type="match status" value="1"/>
</dbReference>
<dbReference type="Pfam" id="PF08448">
    <property type="entry name" value="PAS_4"/>
    <property type="match status" value="1"/>
</dbReference>
<accession>A0A3A4N8Q9</accession>
<keyword evidence="8" id="KW-0597">Phosphoprotein</keyword>
<evidence type="ECO:0000256" key="13">
    <source>
        <dbReference type="ARBA" id="ARBA00022840"/>
    </source>
</evidence>
<dbReference type="Gene3D" id="1.20.5.1930">
    <property type="match status" value="1"/>
</dbReference>